<feature type="domain" description="SAP" evidence="1">
    <location>
        <begin position="64"/>
        <end position="98"/>
    </location>
</feature>
<protein>
    <recommendedName>
        <fullName evidence="1">SAP domain-containing protein</fullName>
    </recommendedName>
</protein>
<dbReference type="EMBL" id="JBHFFA010000002">
    <property type="protein sequence ID" value="KAL2643513.1"/>
    <property type="molecule type" value="Genomic_DNA"/>
</dbReference>
<evidence type="ECO:0000259" key="1">
    <source>
        <dbReference type="PROSITE" id="PS50800"/>
    </source>
</evidence>
<dbReference type="PROSITE" id="PS50800">
    <property type="entry name" value="SAP"/>
    <property type="match status" value="1"/>
</dbReference>
<comment type="caution">
    <text evidence="2">The sequence shown here is derived from an EMBL/GenBank/DDBJ whole genome shotgun (WGS) entry which is preliminary data.</text>
</comment>
<sequence length="275" mass="31011">MVTLTHKQVGSSWKIETAALEQALTLLEAKGLAIVEVIHDDNTQEKRRSPNDSTVECAETIVQAAVFSVAQLKDYCWDNGLQQTGSKLQLVQHVSMHLKLLEASANTEIKYSAKCRSNTLNHMFILAMVMQGRHNTAVAYSVAYFSCKPLGRGSLYMQNPAGSGETHKAVADFLKKYITENKMKCYVRARENFISETFHSMINKFATKRIHFDASHTARLACAAMDWNENIQREVRAVYHRASNNTAVRRRAKTNKALVDKTLVWKTALANRVFI</sequence>
<dbReference type="InterPro" id="IPR003034">
    <property type="entry name" value="SAP_dom"/>
</dbReference>
<organism evidence="2 3">
    <name type="scientific">Riccia fluitans</name>
    <dbReference type="NCBI Taxonomy" id="41844"/>
    <lineage>
        <taxon>Eukaryota</taxon>
        <taxon>Viridiplantae</taxon>
        <taxon>Streptophyta</taxon>
        <taxon>Embryophyta</taxon>
        <taxon>Marchantiophyta</taxon>
        <taxon>Marchantiopsida</taxon>
        <taxon>Marchantiidae</taxon>
        <taxon>Marchantiales</taxon>
        <taxon>Ricciaceae</taxon>
        <taxon>Riccia</taxon>
    </lineage>
</organism>
<evidence type="ECO:0000313" key="3">
    <source>
        <dbReference type="Proteomes" id="UP001605036"/>
    </source>
</evidence>
<keyword evidence="3" id="KW-1185">Reference proteome</keyword>
<dbReference type="Proteomes" id="UP001605036">
    <property type="component" value="Unassembled WGS sequence"/>
</dbReference>
<dbReference type="AlphaFoldDB" id="A0ABD1Z6V8"/>
<gene>
    <name evidence="2" type="ORF">R1flu_011100</name>
</gene>
<reference evidence="2 3" key="1">
    <citation type="submission" date="2024-09" db="EMBL/GenBank/DDBJ databases">
        <title>Chromosome-scale assembly of Riccia fluitans.</title>
        <authorList>
            <person name="Paukszto L."/>
            <person name="Sawicki J."/>
            <person name="Karawczyk K."/>
            <person name="Piernik-Szablinska J."/>
            <person name="Szczecinska M."/>
            <person name="Mazdziarz M."/>
        </authorList>
    </citation>
    <scope>NUCLEOTIDE SEQUENCE [LARGE SCALE GENOMIC DNA]</scope>
    <source>
        <strain evidence="2">Rf_01</strain>
        <tissue evidence="2">Aerial parts of the thallus</tissue>
    </source>
</reference>
<accession>A0ABD1Z6V8</accession>
<evidence type="ECO:0000313" key="2">
    <source>
        <dbReference type="EMBL" id="KAL2643513.1"/>
    </source>
</evidence>
<name>A0ABD1Z6V8_9MARC</name>
<proteinExistence type="predicted"/>